<protein>
    <submittedName>
        <fullName evidence="2">Uncharacterized protein</fullName>
    </submittedName>
</protein>
<feature type="compositionally biased region" description="Acidic residues" evidence="1">
    <location>
        <begin position="57"/>
        <end position="68"/>
    </location>
</feature>
<keyword evidence="3" id="KW-1185">Reference proteome</keyword>
<feature type="region of interest" description="Disordered" evidence="1">
    <location>
        <begin position="45"/>
        <end position="74"/>
    </location>
</feature>
<comment type="caution">
    <text evidence="2">The sequence shown here is derived from an EMBL/GenBank/DDBJ whole genome shotgun (WGS) entry which is preliminary data.</text>
</comment>
<dbReference type="AlphaFoldDB" id="A0AAD8KGN9"/>
<reference evidence="2" key="1">
    <citation type="journal article" date="2023" name="bioRxiv">
        <title>Improved chromosome-level genome assembly for marigold (Tagetes erecta).</title>
        <authorList>
            <person name="Jiang F."/>
            <person name="Yuan L."/>
            <person name="Wang S."/>
            <person name="Wang H."/>
            <person name="Xu D."/>
            <person name="Wang A."/>
            <person name="Fan W."/>
        </authorList>
    </citation>
    <scope>NUCLEOTIDE SEQUENCE</scope>
    <source>
        <strain evidence="2">WSJ</strain>
        <tissue evidence="2">Leaf</tissue>
    </source>
</reference>
<dbReference type="Proteomes" id="UP001229421">
    <property type="component" value="Unassembled WGS sequence"/>
</dbReference>
<evidence type="ECO:0000313" key="2">
    <source>
        <dbReference type="EMBL" id="KAK1420996.1"/>
    </source>
</evidence>
<evidence type="ECO:0000313" key="3">
    <source>
        <dbReference type="Proteomes" id="UP001229421"/>
    </source>
</evidence>
<organism evidence="2 3">
    <name type="scientific">Tagetes erecta</name>
    <name type="common">African marigold</name>
    <dbReference type="NCBI Taxonomy" id="13708"/>
    <lineage>
        <taxon>Eukaryota</taxon>
        <taxon>Viridiplantae</taxon>
        <taxon>Streptophyta</taxon>
        <taxon>Embryophyta</taxon>
        <taxon>Tracheophyta</taxon>
        <taxon>Spermatophyta</taxon>
        <taxon>Magnoliopsida</taxon>
        <taxon>eudicotyledons</taxon>
        <taxon>Gunneridae</taxon>
        <taxon>Pentapetalae</taxon>
        <taxon>asterids</taxon>
        <taxon>campanulids</taxon>
        <taxon>Asterales</taxon>
        <taxon>Asteraceae</taxon>
        <taxon>Asteroideae</taxon>
        <taxon>Heliantheae alliance</taxon>
        <taxon>Tageteae</taxon>
        <taxon>Tagetes</taxon>
    </lineage>
</organism>
<name>A0AAD8KGN9_TARER</name>
<proteinExistence type="predicted"/>
<accession>A0AAD8KGN9</accession>
<gene>
    <name evidence="2" type="ORF">QVD17_23016</name>
</gene>
<dbReference type="EMBL" id="JAUHHV010000006">
    <property type="protein sequence ID" value="KAK1420996.1"/>
    <property type="molecule type" value="Genomic_DNA"/>
</dbReference>
<sequence>MSHGLKMFWKVHDDHKDGRVYDHSHHVLVIACSFDDRAIDGYNNHVYGHATHHQPMEGDDDDDDDDDTGIAPAA</sequence>
<evidence type="ECO:0000256" key="1">
    <source>
        <dbReference type="SAM" id="MobiDB-lite"/>
    </source>
</evidence>